<feature type="transmembrane region" description="Helical" evidence="10">
    <location>
        <begin position="202"/>
        <end position="234"/>
    </location>
</feature>
<dbReference type="AlphaFoldDB" id="A0A7M7HC98"/>
<evidence type="ECO:0000256" key="7">
    <source>
        <dbReference type="ARBA" id="ARBA00023170"/>
    </source>
</evidence>
<dbReference type="FunFam" id="1.20.1070.10:FF:000429">
    <property type="entry name" value="Uncharacterized protein"/>
    <property type="match status" value="1"/>
</dbReference>
<feature type="transmembrane region" description="Helical" evidence="10">
    <location>
        <begin position="45"/>
        <end position="70"/>
    </location>
</feature>
<accession>A0A7M7HC98</accession>
<dbReference type="Pfam" id="PF00001">
    <property type="entry name" value="7tm_1"/>
    <property type="match status" value="1"/>
</dbReference>
<feature type="transmembrane region" description="Helical" evidence="10">
    <location>
        <begin position="122"/>
        <end position="140"/>
    </location>
</feature>
<dbReference type="InterPro" id="IPR000611">
    <property type="entry name" value="NPY_rcpt"/>
</dbReference>
<dbReference type="InterPro" id="IPR017452">
    <property type="entry name" value="GPCR_Rhodpsn_7TM"/>
</dbReference>
<dbReference type="OrthoDB" id="10049706at2759"/>
<dbReference type="EnsemblMetazoa" id="XM_011664068">
    <property type="protein sequence ID" value="XP_011662370"/>
    <property type="gene ID" value="LOC577511"/>
</dbReference>
<dbReference type="PRINTS" id="PR01012">
    <property type="entry name" value="NRPEPTIDEYR"/>
</dbReference>
<reference evidence="13" key="1">
    <citation type="submission" date="2015-02" db="EMBL/GenBank/DDBJ databases">
        <title>Genome sequencing for Strongylocentrotus purpuratus.</title>
        <authorList>
            <person name="Murali S."/>
            <person name="Liu Y."/>
            <person name="Vee V."/>
            <person name="English A."/>
            <person name="Wang M."/>
            <person name="Skinner E."/>
            <person name="Han Y."/>
            <person name="Muzny D.M."/>
            <person name="Worley K.C."/>
            <person name="Gibbs R.A."/>
        </authorList>
    </citation>
    <scope>NUCLEOTIDE SEQUENCE</scope>
</reference>
<keyword evidence="5 9" id="KW-0297">G-protein coupled receptor</keyword>
<feature type="transmembrane region" description="Helical" evidence="10">
    <location>
        <begin position="255"/>
        <end position="280"/>
    </location>
</feature>
<feature type="transmembrane region" description="Helical" evidence="10">
    <location>
        <begin position="300"/>
        <end position="319"/>
    </location>
</feature>
<keyword evidence="3 9" id="KW-0812">Transmembrane</keyword>
<dbReference type="KEGG" id="spu:577511"/>
<feature type="domain" description="G-protein coupled receptors family 1 profile" evidence="11">
    <location>
        <begin position="61"/>
        <end position="316"/>
    </location>
</feature>
<organism evidence="12 13">
    <name type="scientific">Strongylocentrotus purpuratus</name>
    <name type="common">Purple sea urchin</name>
    <dbReference type="NCBI Taxonomy" id="7668"/>
    <lineage>
        <taxon>Eukaryota</taxon>
        <taxon>Metazoa</taxon>
        <taxon>Echinodermata</taxon>
        <taxon>Eleutherozoa</taxon>
        <taxon>Echinozoa</taxon>
        <taxon>Echinoidea</taxon>
        <taxon>Euechinoidea</taxon>
        <taxon>Echinacea</taxon>
        <taxon>Camarodonta</taxon>
        <taxon>Echinidea</taxon>
        <taxon>Strongylocentrotidae</taxon>
        <taxon>Strongylocentrotus</taxon>
    </lineage>
</organism>
<dbReference type="PROSITE" id="PS50262">
    <property type="entry name" value="G_PROTEIN_RECEP_F1_2"/>
    <property type="match status" value="1"/>
</dbReference>
<evidence type="ECO:0000256" key="5">
    <source>
        <dbReference type="ARBA" id="ARBA00023040"/>
    </source>
</evidence>
<feature type="transmembrane region" description="Helical" evidence="10">
    <location>
        <begin position="161"/>
        <end position="182"/>
    </location>
</feature>
<evidence type="ECO:0000256" key="2">
    <source>
        <dbReference type="ARBA" id="ARBA00010663"/>
    </source>
</evidence>
<feature type="transmembrane region" description="Helical" evidence="10">
    <location>
        <begin position="82"/>
        <end position="102"/>
    </location>
</feature>
<comment type="similarity">
    <text evidence="2 9">Belongs to the G-protein coupled receptor 1 family.</text>
</comment>
<keyword evidence="6 10" id="KW-0472">Membrane</keyword>
<evidence type="ECO:0000256" key="4">
    <source>
        <dbReference type="ARBA" id="ARBA00022989"/>
    </source>
</evidence>
<dbReference type="PROSITE" id="PS00237">
    <property type="entry name" value="G_PROTEIN_RECEP_F1_1"/>
    <property type="match status" value="1"/>
</dbReference>
<keyword evidence="13" id="KW-1185">Reference proteome</keyword>
<evidence type="ECO:0000256" key="9">
    <source>
        <dbReference type="RuleBase" id="RU000688"/>
    </source>
</evidence>
<comment type="subcellular location">
    <subcellularLocation>
        <location evidence="1">Membrane</location>
        <topology evidence="1">Multi-pass membrane protein</topology>
    </subcellularLocation>
</comment>
<dbReference type="Proteomes" id="UP000007110">
    <property type="component" value="Unassembled WGS sequence"/>
</dbReference>
<dbReference type="InterPro" id="IPR000276">
    <property type="entry name" value="GPCR_Rhodpsn"/>
</dbReference>
<dbReference type="InParanoid" id="A0A7M7HC98"/>
<dbReference type="PANTHER" id="PTHR45695:SF26">
    <property type="entry name" value="NEUROPEPTIDE CCHAMIDE-1 RECEPTOR"/>
    <property type="match status" value="1"/>
</dbReference>
<keyword evidence="4 10" id="KW-1133">Transmembrane helix</keyword>
<dbReference type="Gene3D" id="1.20.1070.10">
    <property type="entry name" value="Rhodopsin 7-helix transmembrane proteins"/>
    <property type="match status" value="1"/>
</dbReference>
<dbReference type="SMART" id="SM01381">
    <property type="entry name" value="7TM_GPCR_Srsx"/>
    <property type="match status" value="1"/>
</dbReference>
<evidence type="ECO:0000256" key="6">
    <source>
        <dbReference type="ARBA" id="ARBA00023136"/>
    </source>
</evidence>
<proteinExistence type="inferred from homology"/>
<dbReference type="OMA" id="FRDMRNI"/>
<protein>
    <recommendedName>
        <fullName evidence="11">G-protein coupled receptors family 1 profile domain-containing protein</fullName>
    </recommendedName>
</protein>
<reference evidence="12" key="2">
    <citation type="submission" date="2021-01" db="UniProtKB">
        <authorList>
            <consortium name="EnsemblMetazoa"/>
        </authorList>
    </citation>
    <scope>IDENTIFICATION</scope>
</reference>
<dbReference type="PRINTS" id="PR00237">
    <property type="entry name" value="GPCRRHODOPSN"/>
</dbReference>
<sequence>MCRNILPPAMAQFGEPGAEGDASYSSYSYDMNGNYTLDGGLPLSLAAPIFMICTVIVGTLGNGGLIYILLRNRDMRNIPNLLILNLSLGDFLYLTFNVPFYIANYLSGSLNWNLDLCRFVNAVQFISQGVSVLTLTALSTDRYYAIARPLKQRQSDSTRRTLGLAAGIWLLSIVFAIPSMALATTETGGCTLSYQTPETKGYYTSLFLFLYVIPLIIISVFYSLTAIALLKGTFKLESRVRQGGNEKRVRSRTRLAIIILIAAVCFAICWFPFYLFALWFEFGFNPRLFSKPAMFCLFDMHYLLPMLGSCLNPIILFVMSSNYRRHLRDIFSCFRCNSTAAKRHFSSAKSWTMMSLRTNSYSLSPSSVTEMPTRCSTHLS</sequence>
<name>A0A7M7HC98_STRPU</name>
<evidence type="ECO:0000256" key="3">
    <source>
        <dbReference type="ARBA" id="ARBA00022692"/>
    </source>
</evidence>
<evidence type="ECO:0000313" key="13">
    <source>
        <dbReference type="Proteomes" id="UP000007110"/>
    </source>
</evidence>
<dbReference type="GO" id="GO:0005886">
    <property type="term" value="C:plasma membrane"/>
    <property type="evidence" value="ECO:0000318"/>
    <property type="project" value="GO_Central"/>
</dbReference>
<dbReference type="GO" id="GO:0007186">
    <property type="term" value="P:G protein-coupled receptor signaling pathway"/>
    <property type="evidence" value="ECO:0000318"/>
    <property type="project" value="GO_Central"/>
</dbReference>
<dbReference type="PANTHER" id="PTHR45695">
    <property type="entry name" value="LEUCOKININ RECEPTOR-RELATED"/>
    <property type="match status" value="1"/>
</dbReference>
<evidence type="ECO:0000256" key="1">
    <source>
        <dbReference type="ARBA" id="ARBA00004141"/>
    </source>
</evidence>
<evidence type="ECO:0000256" key="10">
    <source>
        <dbReference type="SAM" id="Phobius"/>
    </source>
</evidence>
<keyword evidence="8 9" id="KW-0807">Transducer</keyword>
<evidence type="ECO:0000256" key="8">
    <source>
        <dbReference type="ARBA" id="ARBA00023224"/>
    </source>
</evidence>
<evidence type="ECO:0000313" key="12">
    <source>
        <dbReference type="EnsemblMetazoa" id="XP_011662370"/>
    </source>
</evidence>
<dbReference type="GeneID" id="577511"/>
<dbReference type="GO" id="GO:0008188">
    <property type="term" value="F:neuropeptide receptor activity"/>
    <property type="evidence" value="ECO:0000318"/>
    <property type="project" value="GO_Central"/>
</dbReference>
<dbReference type="GO" id="GO:0004983">
    <property type="term" value="F:neuropeptide Y receptor activity"/>
    <property type="evidence" value="ECO:0007669"/>
    <property type="project" value="InterPro"/>
</dbReference>
<dbReference type="RefSeq" id="XP_011662370.1">
    <property type="nucleotide sequence ID" value="XM_011664068.1"/>
</dbReference>
<evidence type="ECO:0000259" key="11">
    <source>
        <dbReference type="PROSITE" id="PS50262"/>
    </source>
</evidence>
<dbReference type="FunCoup" id="A0A7M7HC98">
    <property type="interactions" value="254"/>
</dbReference>
<keyword evidence="7 9" id="KW-0675">Receptor</keyword>
<dbReference type="SUPFAM" id="SSF81321">
    <property type="entry name" value="Family A G protein-coupled receptor-like"/>
    <property type="match status" value="1"/>
</dbReference>